<name>A0ABU6UKB6_9FABA</name>
<keyword evidence="2" id="KW-1185">Reference proteome</keyword>
<protein>
    <submittedName>
        <fullName evidence="1">Uncharacterized protein</fullName>
    </submittedName>
</protein>
<reference evidence="1 2" key="1">
    <citation type="journal article" date="2023" name="Plants (Basel)">
        <title>Bridging the Gap: Combining Genomics and Transcriptomics Approaches to Understand Stylosanthes scabra, an Orphan Legume from the Brazilian Caatinga.</title>
        <authorList>
            <person name="Ferreira-Neto J.R.C."/>
            <person name="da Silva M.D."/>
            <person name="Binneck E."/>
            <person name="de Melo N.F."/>
            <person name="da Silva R.H."/>
            <person name="de Melo A.L.T.M."/>
            <person name="Pandolfi V."/>
            <person name="Bustamante F.O."/>
            <person name="Brasileiro-Vidal A.C."/>
            <person name="Benko-Iseppon A.M."/>
        </authorList>
    </citation>
    <scope>NUCLEOTIDE SEQUENCE [LARGE SCALE GENOMIC DNA]</scope>
    <source>
        <tissue evidence="1">Leaves</tissue>
    </source>
</reference>
<evidence type="ECO:0000313" key="1">
    <source>
        <dbReference type="EMBL" id="MED6161524.1"/>
    </source>
</evidence>
<sequence length="74" mass="8678">MKDINKLSYNTNNAVQHKREDIIKEIHSKLIKPPSKAGTYQDQRFVDKTKYCAFHQKFGHTTDECVIAKDLLER</sequence>
<organism evidence="1 2">
    <name type="scientific">Stylosanthes scabra</name>
    <dbReference type="NCBI Taxonomy" id="79078"/>
    <lineage>
        <taxon>Eukaryota</taxon>
        <taxon>Viridiplantae</taxon>
        <taxon>Streptophyta</taxon>
        <taxon>Embryophyta</taxon>
        <taxon>Tracheophyta</taxon>
        <taxon>Spermatophyta</taxon>
        <taxon>Magnoliopsida</taxon>
        <taxon>eudicotyledons</taxon>
        <taxon>Gunneridae</taxon>
        <taxon>Pentapetalae</taxon>
        <taxon>rosids</taxon>
        <taxon>fabids</taxon>
        <taxon>Fabales</taxon>
        <taxon>Fabaceae</taxon>
        <taxon>Papilionoideae</taxon>
        <taxon>50 kb inversion clade</taxon>
        <taxon>dalbergioids sensu lato</taxon>
        <taxon>Dalbergieae</taxon>
        <taxon>Pterocarpus clade</taxon>
        <taxon>Stylosanthes</taxon>
    </lineage>
</organism>
<evidence type="ECO:0000313" key="2">
    <source>
        <dbReference type="Proteomes" id="UP001341840"/>
    </source>
</evidence>
<dbReference type="EMBL" id="JASCZI010121389">
    <property type="protein sequence ID" value="MED6161524.1"/>
    <property type="molecule type" value="Genomic_DNA"/>
</dbReference>
<accession>A0ABU6UKB6</accession>
<comment type="caution">
    <text evidence="1">The sequence shown here is derived from an EMBL/GenBank/DDBJ whole genome shotgun (WGS) entry which is preliminary data.</text>
</comment>
<gene>
    <name evidence="1" type="ORF">PIB30_061597</name>
</gene>
<dbReference type="Proteomes" id="UP001341840">
    <property type="component" value="Unassembled WGS sequence"/>
</dbReference>
<proteinExistence type="predicted"/>